<gene>
    <name evidence="3" type="primary">LOC125178277</name>
</gene>
<feature type="transmembrane region" description="Helical" evidence="1">
    <location>
        <begin position="211"/>
        <end position="234"/>
    </location>
</feature>
<sequence>MLYTMAKVGLHSLHYNNALHFSLHSGFTLLVVLLASEAASQAPPAVPFVSSCTYHTQDLADCPTFSLRALHGANDTSACYAATFSQYQEYRFYIYSRSAFHIEFEVRFNPTLRVVMTASFDDKWNGELTRWSEFMVKVDEKLGLILKLDDNLVQKVKCFASAAEELCSSFKESIGVFQMTMYLRGDDVWWTPYCNPQDEPPPLVNLHCSTAGFTALLTVCIILLAAFVGLLTFVCTKPHWQAIKNWFTENRYKCDLTLRPTILRPDTRIAIYTNDNV</sequence>
<reference evidence="3" key="1">
    <citation type="submission" date="2025-08" db="UniProtKB">
        <authorList>
            <consortium name="RefSeq"/>
        </authorList>
    </citation>
    <scope>IDENTIFICATION</scope>
    <source>
        <tissue evidence="3">Whole organism</tissue>
    </source>
</reference>
<dbReference type="GeneID" id="125178277"/>
<keyword evidence="2" id="KW-1185">Reference proteome</keyword>
<keyword evidence="1" id="KW-1133">Transmembrane helix</keyword>
<keyword evidence="1" id="KW-0472">Membrane</keyword>
<name>A0A979FN49_HYAAZ</name>
<dbReference type="OrthoDB" id="10471265at2759"/>
<accession>A0A979FN49</accession>
<evidence type="ECO:0000313" key="3">
    <source>
        <dbReference type="RefSeq" id="XP_047737615.1"/>
    </source>
</evidence>
<dbReference type="KEGG" id="hazt:125178277"/>
<organism evidence="2 3">
    <name type="scientific">Hyalella azteca</name>
    <name type="common">Amphipod</name>
    <dbReference type="NCBI Taxonomy" id="294128"/>
    <lineage>
        <taxon>Eukaryota</taxon>
        <taxon>Metazoa</taxon>
        <taxon>Ecdysozoa</taxon>
        <taxon>Arthropoda</taxon>
        <taxon>Crustacea</taxon>
        <taxon>Multicrustacea</taxon>
        <taxon>Malacostraca</taxon>
        <taxon>Eumalacostraca</taxon>
        <taxon>Peracarida</taxon>
        <taxon>Amphipoda</taxon>
        <taxon>Senticaudata</taxon>
        <taxon>Talitrida</taxon>
        <taxon>Talitroidea</taxon>
        <taxon>Hyalellidae</taxon>
        <taxon>Hyalella</taxon>
    </lineage>
</organism>
<dbReference type="AlphaFoldDB" id="A0A979FN49"/>
<proteinExistence type="predicted"/>
<protein>
    <submittedName>
        <fullName evidence="3">Uncharacterized protein LOC125178277</fullName>
    </submittedName>
</protein>
<keyword evidence="1" id="KW-0812">Transmembrane</keyword>
<dbReference type="RefSeq" id="XP_047737615.1">
    <property type="nucleotide sequence ID" value="XM_047881659.1"/>
</dbReference>
<dbReference type="Proteomes" id="UP000694843">
    <property type="component" value="Unplaced"/>
</dbReference>
<evidence type="ECO:0000313" key="2">
    <source>
        <dbReference type="Proteomes" id="UP000694843"/>
    </source>
</evidence>
<evidence type="ECO:0000256" key="1">
    <source>
        <dbReference type="SAM" id="Phobius"/>
    </source>
</evidence>